<dbReference type="InterPro" id="IPR018110">
    <property type="entry name" value="Mandel_Rmase/mucon_lact_enz_CS"/>
</dbReference>
<sequence length="381" mass="42178">MAKIKSVEYFRVKPRWLMVKIVDETGEYGWGEATLEGHDLAVEGALDEMIVRLIGMEASNIENIWQKFWRHGFYRGGPVFMSALSGIDIALWDLKGRTLKVPVWQLLGGKVRNKVQVYAWIGGDRPADVEVAAKARIAQGLKCVKMNATEDVNWLDSPSALDATVQRLAAVKALGLDAGLDFHGRLHKPMAKQLAKALEPHRPLFIEEPLLCEHPEALKQLAGLTTIPIALGERLYTRWDVKPFLELVDVLQPDVAHAGGISETKRIAHMAEAYDVAIAPHCPLGPVAFAASLHVALSTPNFAILEMSLGMHYNVEAGDVDLLTYLRDPAVFDIDEGFVKAPTGIGLGIEIDEEMVRRVAKETAPWQCKEFFGVDGSIREW</sequence>
<dbReference type="Proteomes" id="UP001521184">
    <property type="component" value="Unassembled WGS sequence"/>
</dbReference>
<evidence type="ECO:0000256" key="3">
    <source>
        <dbReference type="ARBA" id="ARBA00022842"/>
    </source>
</evidence>
<dbReference type="NCBIfam" id="NF010624">
    <property type="entry name" value="PRK14017.1"/>
    <property type="match status" value="1"/>
</dbReference>
<dbReference type="InterPro" id="IPR029017">
    <property type="entry name" value="Enolase-like_N"/>
</dbReference>
<dbReference type="SFLD" id="SFLDG00179">
    <property type="entry name" value="mandelate_racemase"/>
    <property type="match status" value="1"/>
</dbReference>
<evidence type="ECO:0000259" key="5">
    <source>
        <dbReference type="SMART" id="SM00922"/>
    </source>
</evidence>
<keyword evidence="7" id="KW-1185">Reference proteome</keyword>
<dbReference type="Pfam" id="PF13378">
    <property type="entry name" value="MR_MLE_C"/>
    <property type="match status" value="1"/>
</dbReference>
<dbReference type="Pfam" id="PF02746">
    <property type="entry name" value="MR_MLE_N"/>
    <property type="match status" value="1"/>
</dbReference>
<evidence type="ECO:0000256" key="2">
    <source>
        <dbReference type="ARBA" id="ARBA00022723"/>
    </source>
</evidence>
<comment type="caution">
    <text evidence="6">The sequence shown here is derived from an EMBL/GenBank/DDBJ whole genome shotgun (WGS) entry which is preliminary data.</text>
</comment>
<keyword evidence="3" id="KW-0460">Magnesium</keyword>
<dbReference type="PANTHER" id="PTHR48080">
    <property type="entry name" value="D-GALACTONATE DEHYDRATASE-RELATED"/>
    <property type="match status" value="1"/>
</dbReference>
<keyword evidence="4" id="KW-0456">Lyase</keyword>
<feature type="domain" description="Mandelate racemase/muconate lactonizing enzyme C-terminal" evidence="5">
    <location>
        <begin position="126"/>
        <end position="228"/>
    </location>
</feature>
<organism evidence="6 7">
    <name type="scientific">Diplodia intermedia</name>
    <dbReference type="NCBI Taxonomy" id="856260"/>
    <lineage>
        <taxon>Eukaryota</taxon>
        <taxon>Fungi</taxon>
        <taxon>Dikarya</taxon>
        <taxon>Ascomycota</taxon>
        <taxon>Pezizomycotina</taxon>
        <taxon>Dothideomycetes</taxon>
        <taxon>Dothideomycetes incertae sedis</taxon>
        <taxon>Botryosphaeriales</taxon>
        <taxon>Botryosphaeriaceae</taxon>
        <taxon>Diplodia</taxon>
    </lineage>
</organism>
<dbReference type="InterPro" id="IPR029065">
    <property type="entry name" value="Enolase_C-like"/>
</dbReference>
<dbReference type="Gene3D" id="3.20.20.120">
    <property type="entry name" value="Enolase-like C-terminal domain"/>
    <property type="match status" value="1"/>
</dbReference>
<dbReference type="CDD" id="cd03325">
    <property type="entry name" value="D-galactonate_dehydratase"/>
    <property type="match status" value="1"/>
</dbReference>
<dbReference type="SUPFAM" id="SSF51604">
    <property type="entry name" value="Enolase C-terminal domain-like"/>
    <property type="match status" value="1"/>
</dbReference>
<name>A0ABR3TIT7_9PEZI</name>
<dbReference type="PROSITE" id="PS00908">
    <property type="entry name" value="MR_MLE_1"/>
    <property type="match status" value="1"/>
</dbReference>
<evidence type="ECO:0000256" key="4">
    <source>
        <dbReference type="ARBA" id="ARBA00023239"/>
    </source>
</evidence>
<dbReference type="SFLD" id="SFLDS00001">
    <property type="entry name" value="Enolase"/>
    <property type="match status" value="1"/>
</dbReference>
<dbReference type="SUPFAM" id="SSF54826">
    <property type="entry name" value="Enolase N-terminal domain-like"/>
    <property type="match status" value="1"/>
</dbReference>
<dbReference type="InterPro" id="IPR013341">
    <property type="entry name" value="Mandelate_racemase_N_dom"/>
</dbReference>
<gene>
    <name evidence="6" type="ORF">SLS58_008002</name>
</gene>
<evidence type="ECO:0000313" key="6">
    <source>
        <dbReference type="EMBL" id="KAL1639421.1"/>
    </source>
</evidence>
<dbReference type="SFLD" id="SFLDF00003">
    <property type="entry name" value="D-galactonate_dehydratase"/>
    <property type="match status" value="1"/>
</dbReference>
<dbReference type="PANTHER" id="PTHR48080:SF2">
    <property type="entry name" value="D-GALACTONATE DEHYDRATASE"/>
    <property type="match status" value="1"/>
</dbReference>
<dbReference type="InterPro" id="IPR013342">
    <property type="entry name" value="Mandelate_racemase_C"/>
</dbReference>
<protein>
    <recommendedName>
        <fullName evidence="5">Mandelate racemase/muconate lactonizing enzyme C-terminal domain-containing protein</fullName>
    </recommendedName>
</protein>
<accession>A0ABR3TIT7</accession>
<dbReference type="InterPro" id="IPR036849">
    <property type="entry name" value="Enolase-like_C_sf"/>
</dbReference>
<evidence type="ECO:0000256" key="1">
    <source>
        <dbReference type="ARBA" id="ARBA00001946"/>
    </source>
</evidence>
<dbReference type="SMART" id="SM00922">
    <property type="entry name" value="MR_MLE"/>
    <property type="match status" value="1"/>
</dbReference>
<evidence type="ECO:0000313" key="7">
    <source>
        <dbReference type="Proteomes" id="UP001521184"/>
    </source>
</evidence>
<reference evidence="6 7" key="1">
    <citation type="journal article" date="2023" name="Plant Dis.">
        <title>First Report of Diplodia intermedia Causing Canker and Dieback Diseases on Apple Trees in Canada.</title>
        <authorList>
            <person name="Ellouze W."/>
            <person name="Ilyukhin E."/>
            <person name="Sulman M."/>
            <person name="Ali S."/>
        </authorList>
    </citation>
    <scope>NUCLEOTIDE SEQUENCE [LARGE SCALE GENOMIC DNA]</scope>
    <source>
        <strain evidence="6 7">M45-28</strain>
    </source>
</reference>
<proteinExistence type="predicted"/>
<comment type="cofactor">
    <cofactor evidence="1">
        <name>Mg(2+)</name>
        <dbReference type="ChEBI" id="CHEBI:18420"/>
    </cofactor>
</comment>
<dbReference type="Gene3D" id="3.30.390.10">
    <property type="entry name" value="Enolase-like, N-terminal domain"/>
    <property type="match status" value="1"/>
</dbReference>
<dbReference type="InterPro" id="IPR034593">
    <property type="entry name" value="DgoD-like"/>
</dbReference>
<dbReference type="EMBL" id="JAKEKT020000064">
    <property type="protein sequence ID" value="KAL1639421.1"/>
    <property type="molecule type" value="Genomic_DNA"/>
</dbReference>
<keyword evidence="2" id="KW-0479">Metal-binding</keyword>
<dbReference type="InterPro" id="IPR023592">
    <property type="entry name" value="Galactonate_deHydtase"/>
</dbReference>